<dbReference type="AlphaFoldDB" id="A0A8V5GW10"/>
<feature type="region of interest" description="Disordered" evidence="1">
    <location>
        <begin position="39"/>
        <end position="94"/>
    </location>
</feature>
<reference evidence="2" key="1">
    <citation type="submission" date="2020-03" db="EMBL/GenBank/DDBJ databases">
        <title>Melopsittacus undulatus (budgerigar) genome, bMelUnd1, maternal haplotype with Z.</title>
        <authorList>
            <person name="Gedman G."/>
            <person name="Mountcastle J."/>
            <person name="Haase B."/>
            <person name="Formenti G."/>
            <person name="Wright T."/>
            <person name="Apodaca J."/>
            <person name="Pelan S."/>
            <person name="Chow W."/>
            <person name="Rhie A."/>
            <person name="Howe K."/>
            <person name="Fedrigo O."/>
            <person name="Jarvis E.D."/>
        </authorList>
    </citation>
    <scope>NUCLEOTIDE SEQUENCE [LARGE SCALE GENOMIC DNA]</scope>
</reference>
<feature type="compositionally biased region" description="Polar residues" evidence="1">
    <location>
        <begin position="60"/>
        <end position="79"/>
    </location>
</feature>
<sequence>MDTEAVQPQEALLTVNEQVIVMSSHETIRVLEVGVDTPIPAEEDPKASAMAPGEVAPGSPAQSGHTGTEDVPSSTQSSCGGEASGKTLEAPEPSCPSIPVHPSLWGLWMLLVCTGARLGELGWTEKCLKGCREHGEGLGMRDAGMG</sequence>
<evidence type="ECO:0000313" key="3">
    <source>
        <dbReference type="Proteomes" id="UP000694405"/>
    </source>
</evidence>
<dbReference type="Ensembl" id="ENSMUNT00000034744.1">
    <property type="protein sequence ID" value="ENSMUNP00000028052.1"/>
    <property type="gene ID" value="ENSMUNG00000021461.1"/>
</dbReference>
<keyword evidence="3" id="KW-1185">Reference proteome</keyword>
<dbReference type="Proteomes" id="UP000694405">
    <property type="component" value="Chromosome 21"/>
</dbReference>
<reference evidence="2" key="3">
    <citation type="submission" date="2025-09" db="UniProtKB">
        <authorList>
            <consortium name="Ensembl"/>
        </authorList>
    </citation>
    <scope>IDENTIFICATION</scope>
</reference>
<evidence type="ECO:0000256" key="1">
    <source>
        <dbReference type="SAM" id="MobiDB-lite"/>
    </source>
</evidence>
<organism evidence="2 3">
    <name type="scientific">Melopsittacus undulatus</name>
    <name type="common">Budgerigar</name>
    <name type="synonym">Psittacus undulatus</name>
    <dbReference type="NCBI Taxonomy" id="13146"/>
    <lineage>
        <taxon>Eukaryota</taxon>
        <taxon>Metazoa</taxon>
        <taxon>Chordata</taxon>
        <taxon>Craniata</taxon>
        <taxon>Vertebrata</taxon>
        <taxon>Euteleostomi</taxon>
        <taxon>Archelosauria</taxon>
        <taxon>Archosauria</taxon>
        <taxon>Dinosauria</taxon>
        <taxon>Saurischia</taxon>
        <taxon>Theropoda</taxon>
        <taxon>Coelurosauria</taxon>
        <taxon>Aves</taxon>
        <taxon>Neognathae</taxon>
        <taxon>Neoaves</taxon>
        <taxon>Telluraves</taxon>
        <taxon>Australaves</taxon>
        <taxon>Psittaciformes</taxon>
        <taxon>Psittaculidae</taxon>
        <taxon>Melopsittacus</taxon>
    </lineage>
</organism>
<accession>A0A8V5GW10</accession>
<evidence type="ECO:0000313" key="2">
    <source>
        <dbReference type="Ensembl" id="ENSMUNP00000028052.1"/>
    </source>
</evidence>
<name>A0A8V5GW10_MELUD</name>
<proteinExistence type="predicted"/>
<reference evidence="2" key="2">
    <citation type="submission" date="2025-08" db="UniProtKB">
        <authorList>
            <consortium name="Ensembl"/>
        </authorList>
    </citation>
    <scope>IDENTIFICATION</scope>
</reference>
<protein>
    <submittedName>
        <fullName evidence="2">Uncharacterized protein</fullName>
    </submittedName>
</protein>